<dbReference type="Proteomes" id="UP001595629">
    <property type="component" value="Unassembled WGS sequence"/>
</dbReference>
<dbReference type="EMBL" id="JBHRXI010000004">
    <property type="protein sequence ID" value="MFC3613219.1"/>
    <property type="molecule type" value="Genomic_DNA"/>
</dbReference>
<dbReference type="InterPro" id="IPR011049">
    <property type="entry name" value="Serralysin-like_metalloprot_C"/>
</dbReference>
<dbReference type="InterPro" id="IPR018511">
    <property type="entry name" value="Hemolysin-typ_Ca-bd_CS"/>
</dbReference>
<dbReference type="Gene3D" id="2.150.10.10">
    <property type="entry name" value="Serralysin-like metalloprotease, C-terminal"/>
    <property type="match status" value="3"/>
</dbReference>
<evidence type="ECO:0000313" key="5">
    <source>
        <dbReference type="Proteomes" id="UP001595629"/>
    </source>
</evidence>
<dbReference type="PANTHER" id="PTHR38340:SF1">
    <property type="entry name" value="S-LAYER PROTEIN"/>
    <property type="match status" value="1"/>
</dbReference>
<keyword evidence="5" id="KW-1185">Reference proteome</keyword>
<proteinExistence type="predicted"/>
<keyword evidence="2" id="KW-0964">Secreted</keyword>
<sequence length="748" mass="78156">MTISFGALIERDLHPTAQSYQVGNRLFLVNDGPAVIHEAPSFTVWDDRGNRILVERPVTDATEEDLAGYEFMGVTLRYSATVRHIEARDDGGFVIHYAEHNPRLQFGSPSQPPSSTKMRAFAADGTPEPSQPGIVKVDVDGAYETLNLEGGGFAEVWAADGTRPDELTIHGGAGGSVRATFEATGEPVNTFLPAAPASFSLAQSGNTIFVVHQDAQTGNVYLNRYGLDAVKIGSEIALDVTDNAAIAGRPAADLTHAATLEDGRVVVTWSNPGPAEADGIDLFQMILNADGSVARPAERINTDLTVGTQYDAQVHPLADGSYVIVYHTISTVIDANYRQEAVARLYNADGTPATDTIAFPEADVNLDALNAHMAAVFPSGFGYMLDGFGNEYTIQVGEGSGETDPSDLFGTEGDDVLPGSEASERIFALAGDDIILPSGDDPFTPAGGPDTIDGGAGSDTVSFVTQPNVEGQPDGETLVRLDLAAGTAEIVGATTHTLRDIENANGSHSNDVLSGDAQANRLIGLGGADRLIGLDGDDTLEGGTGPDTLNGGNGNDIIIGGLDGHEQDQRNVIYAGAGDDRAEGGGGNDQIFGQEGNDTLSGGFGADELQGQEGNDVVTGGALSDLVYGGAGDDFVNGGFGHDRINGGAGADRFFHLGVADHGSDWVQDFVAAEGDLLVFGGTARRDQFQVNFDHTATSDGDRSGDDSVQEAFVIYRPTGQILWALVDGEGQDAINMQIGSEIFDLMA</sequence>
<accession>A0ABV7TE42</accession>
<reference evidence="5" key="1">
    <citation type="journal article" date="2019" name="Int. J. Syst. Evol. Microbiol.">
        <title>The Global Catalogue of Microorganisms (GCM) 10K type strain sequencing project: providing services to taxonomists for standard genome sequencing and annotation.</title>
        <authorList>
            <consortium name="The Broad Institute Genomics Platform"/>
            <consortium name="The Broad Institute Genome Sequencing Center for Infectious Disease"/>
            <person name="Wu L."/>
            <person name="Ma J."/>
        </authorList>
    </citation>
    <scope>NUCLEOTIDE SEQUENCE [LARGE SCALE GENOMIC DNA]</scope>
    <source>
        <strain evidence="5">KCTC 42911</strain>
    </source>
</reference>
<dbReference type="PRINTS" id="PR00313">
    <property type="entry name" value="CABNDNGRPT"/>
</dbReference>
<evidence type="ECO:0000313" key="4">
    <source>
        <dbReference type="EMBL" id="MFC3613219.1"/>
    </source>
</evidence>
<dbReference type="RefSeq" id="WP_386734391.1">
    <property type="nucleotide sequence ID" value="NZ_JBHRXI010000004.1"/>
</dbReference>
<gene>
    <name evidence="4" type="ORF">ACFORG_05550</name>
</gene>
<protein>
    <submittedName>
        <fullName evidence="4">Calcium-binding protein</fullName>
    </submittedName>
</protein>
<dbReference type="PANTHER" id="PTHR38340">
    <property type="entry name" value="S-LAYER PROTEIN"/>
    <property type="match status" value="1"/>
</dbReference>
<comment type="caution">
    <text evidence="4">The sequence shown here is derived from an EMBL/GenBank/DDBJ whole genome shotgun (WGS) entry which is preliminary data.</text>
</comment>
<dbReference type="PROSITE" id="PS00330">
    <property type="entry name" value="HEMOLYSIN_CALCIUM"/>
    <property type="match status" value="2"/>
</dbReference>
<dbReference type="InterPro" id="IPR050557">
    <property type="entry name" value="RTX_toxin/Mannuronan_C5-epim"/>
</dbReference>
<dbReference type="Pfam" id="PF00353">
    <property type="entry name" value="HemolysinCabind"/>
    <property type="match status" value="4"/>
</dbReference>
<organism evidence="4 5">
    <name type="scientific">Lutimaribacter marinistellae</name>
    <dbReference type="NCBI Taxonomy" id="1820329"/>
    <lineage>
        <taxon>Bacteria</taxon>
        <taxon>Pseudomonadati</taxon>
        <taxon>Pseudomonadota</taxon>
        <taxon>Alphaproteobacteria</taxon>
        <taxon>Rhodobacterales</taxon>
        <taxon>Roseobacteraceae</taxon>
        <taxon>Lutimaribacter</taxon>
    </lineage>
</organism>
<dbReference type="InterPro" id="IPR001343">
    <property type="entry name" value="Hemolysn_Ca-bd"/>
</dbReference>
<feature type="compositionally biased region" description="Polar residues" evidence="3">
    <location>
        <begin position="107"/>
        <end position="117"/>
    </location>
</feature>
<comment type="subcellular location">
    <subcellularLocation>
        <location evidence="1">Secreted</location>
    </subcellularLocation>
</comment>
<dbReference type="SUPFAM" id="SSF51120">
    <property type="entry name" value="beta-Roll"/>
    <property type="match status" value="3"/>
</dbReference>
<feature type="region of interest" description="Disordered" evidence="3">
    <location>
        <begin position="577"/>
        <end position="606"/>
    </location>
</feature>
<name>A0ABV7TE42_9RHOB</name>
<feature type="region of interest" description="Disordered" evidence="3">
    <location>
        <begin position="104"/>
        <end position="132"/>
    </location>
</feature>
<evidence type="ECO:0000256" key="2">
    <source>
        <dbReference type="ARBA" id="ARBA00022525"/>
    </source>
</evidence>
<evidence type="ECO:0000256" key="3">
    <source>
        <dbReference type="SAM" id="MobiDB-lite"/>
    </source>
</evidence>
<evidence type="ECO:0000256" key="1">
    <source>
        <dbReference type="ARBA" id="ARBA00004613"/>
    </source>
</evidence>